<accession>A0AAP0PP33</accession>
<dbReference type="Gene3D" id="2.60.60.20">
    <property type="entry name" value="PLAT/LH2 domain"/>
    <property type="match status" value="1"/>
</dbReference>
<dbReference type="CDD" id="cd00113">
    <property type="entry name" value="PLAT"/>
    <property type="match status" value="1"/>
</dbReference>
<dbReference type="Proteomes" id="UP001419268">
    <property type="component" value="Unassembled WGS sequence"/>
</dbReference>
<dbReference type="PANTHER" id="PTHR31718:SF31">
    <property type="entry name" value="OS01G0172800 PROTEIN"/>
    <property type="match status" value="1"/>
</dbReference>
<proteinExistence type="predicted"/>
<dbReference type="Pfam" id="PF06232">
    <property type="entry name" value="ATS3"/>
    <property type="match status" value="1"/>
</dbReference>
<gene>
    <name evidence="2" type="ORF">Scep_008406</name>
</gene>
<comment type="caution">
    <text evidence="2">The sequence shown here is derived from an EMBL/GenBank/DDBJ whole genome shotgun (WGS) entry which is preliminary data.</text>
</comment>
<dbReference type="SUPFAM" id="SSF49723">
    <property type="entry name" value="Lipase/lipooxygenase domain (PLAT/LH2 domain)"/>
    <property type="match status" value="1"/>
</dbReference>
<keyword evidence="1" id="KW-0732">Signal</keyword>
<dbReference type="AlphaFoldDB" id="A0AAP0PP33"/>
<dbReference type="EMBL" id="JBBNAG010000003">
    <property type="protein sequence ID" value="KAK9149649.1"/>
    <property type="molecule type" value="Genomic_DNA"/>
</dbReference>
<feature type="signal peptide" evidence="1">
    <location>
        <begin position="1"/>
        <end position="31"/>
    </location>
</feature>
<dbReference type="PANTHER" id="PTHR31718">
    <property type="entry name" value="PLAT DOMAIN-CONTAINING PROTEIN"/>
    <property type="match status" value="1"/>
</dbReference>
<dbReference type="InterPro" id="IPR036392">
    <property type="entry name" value="PLAT/LH2_dom_sf"/>
</dbReference>
<feature type="chain" id="PRO_5042827909" evidence="1">
    <location>
        <begin position="32"/>
        <end position="186"/>
    </location>
</feature>
<name>A0AAP0PP33_9MAGN</name>
<evidence type="ECO:0000313" key="3">
    <source>
        <dbReference type="Proteomes" id="UP001419268"/>
    </source>
</evidence>
<evidence type="ECO:0000256" key="1">
    <source>
        <dbReference type="SAM" id="SignalP"/>
    </source>
</evidence>
<sequence length="186" mass="20842">MVKRVKTVPSNHLTFFIITLFLFFTNVVSEAQSIIIDQPTPQLNTSFNLTTTTTSPSSSSLSSSCSYRVSIKTSCSSTSFTRDRISLAFGDFYHNEVYAARLDNPSSRTFERCSTDTFQISGSCMYQICYLYLLRTGSDGWKPEYVKIYTPNYGAVTYKFNSWVPNGVWFGFDSCTTTSASMLSSA</sequence>
<dbReference type="InterPro" id="IPR010417">
    <property type="entry name" value="Embryo-specific_ATS3"/>
</dbReference>
<organism evidence="2 3">
    <name type="scientific">Stephania cephalantha</name>
    <dbReference type="NCBI Taxonomy" id="152367"/>
    <lineage>
        <taxon>Eukaryota</taxon>
        <taxon>Viridiplantae</taxon>
        <taxon>Streptophyta</taxon>
        <taxon>Embryophyta</taxon>
        <taxon>Tracheophyta</taxon>
        <taxon>Spermatophyta</taxon>
        <taxon>Magnoliopsida</taxon>
        <taxon>Ranunculales</taxon>
        <taxon>Menispermaceae</taxon>
        <taxon>Menispermoideae</taxon>
        <taxon>Cissampelideae</taxon>
        <taxon>Stephania</taxon>
    </lineage>
</organism>
<protein>
    <submittedName>
        <fullName evidence="2">Uncharacterized protein</fullName>
    </submittedName>
</protein>
<reference evidence="2 3" key="1">
    <citation type="submission" date="2024-01" db="EMBL/GenBank/DDBJ databases">
        <title>Genome assemblies of Stephania.</title>
        <authorList>
            <person name="Yang L."/>
        </authorList>
    </citation>
    <scope>NUCLEOTIDE SEQUENCE [LARGE SCALE GENOMIC DNA]</scope>
    <source>
        <strain evidence="2">JXDWG</strain>
        <tissue evidence="2">Leaf</tissue>
    </source>
</reference>
<evidence type="ECO:0000313" key="2">
    <source>
        <dbReference type="EMBL" id="KAK9149649.1"/>
    </source>
</evidence>
<keyword evidence="3" id="KW-1185">Reference proteome</keyword>